<accession>A0A653K1Z3</accession>
<evidence type="ECO:0008006" key="3">
    <source>
        <dbReference type="Google" id="ProtNLM"/>
    </source>
</evidence>
<gene>
    <name evidence="1" type="ORF">ACI8B_180150</name>
</gene>
<dbReference type="RefSeq" id="WP_159724834.1">
    <property type="nucleotide sequence ID" value="NZ_LR732744.1"/>
</dbReference>
<sequence>MVELDLSTVEQGIKDVLAQQIKDNKWNWIREIKTYGGEFDDGLLSWVKTFPAIWVTFQGSGTPEKISNDKTKYPVTFVVLVGARSMRNEEAQRHGTIHDIGTFLMLKHVQNILIGNDLSSVDVKGLAPLSLGRTKTIFNSKTQSQSISVLSQEFHTQFTITASDRMREEEETDADLIRINVDYHFEPDDGIKDESDLIELKENT</sequence>
<protein>
    <recommendedName>
        <fullName evidence="3">DUF1834 domain-containing protein</fullName>
    </recommendedName>
</protein>
<dbReference type="AlphaFoldDB" id="A0A653K1Z3"/>
<reference evidence="1 2" key="1">
    <citation type="submission" date="2019-10" db="EMBL/GenBank/DDBJ databases">
        <authorList>
            <person name="Karimi E."/>
        </authorList>
    </citation>
    <scope>NUCLEOTIDE SEQUENCE [LARGE SCALE GENOMIC DNA]</scope>
    <source>
        <strain evidence="1">Acinetobacter sp. 8BE</strain>
    </source>
</reference>
<dbReference type="Pfam" id="PF08873">
    <property type="entry name" value="Phage_Mu_Gp37"/>
    <property type="match status" value="1"/>
</dbReference>
<evidence type="ECO:0000313" key="2">
    <source>
        <dbReference type="Proteomes" id="UP000430404"/>
    </source>
</evidence>
<dbReference type="EMBL" id="CABWKZ010000010">
    <property type="protein sequence ID" value="VXA54679.1"/>
    <property type="molecule type" value="Genomic_DNA"/>
</dbReference>
<proteinExistence type="predicted"/>
<dbReference type="InterPro" id="IPR014972">
    <property type="entry name" value="Phage_Mu_Gp37"/>
</dbReference>
<organism evidence="1 2">
    <name type="scientific">Acinetobacter proteolyticus</name>
    <dbReference type="NCBI Taxonomy" id="1776741"/>
    <lineage>
        <taxon>Bacteria</taxon>
        <taxon>Pseudomonadati</taxon>
        <taxon>Pseudomonadota</taxon>
        <taxon>Gammaproteobacteria</taxon>
        <taxon>Moraxellales</taxon>
        <taxon>Moraxellaceae</taxon>
        <taxon>Acinetobacter</taxon>
    </lineage>
</organism>
<dbReference type="Proteomes" id="UP000430404">
    <property type="component" value="Unassembled WGS sequence"/>
</dbReference>
<name>A0A653K1Z3_9GAMM</name>
<evidence type="ECO:0000313" key="1">
    <source>
        <dbReference type="EMBL" id="VXA54679.1"/>
    </source>
</evidence>